<keyword evidence="7" id="KW-1185">Reference proteome</keyword>
<gene>
    <name evidence="6" type="primary">bamE</name>
    <name evidence="5" type="ORF">C9I47_1470</name>
    <name evidence="6" type="ORF">FKV24_005475</name>
</gene>
<dbReference type="InterPro" id="IPR037873">
    <property type="entry name" value="BamE-like"/>
</dbReference>
<evidence type="ECO:0000256" key="3">
    <source>
        <dbReference type="SAM" id="SignalP"/>
    </source>
</evidence>
<evidence type="ECO:0000313" key="8">
    <source>
        <dbReference type="Proteomes" id="UP000320431"/>
    </source>
</evidence>
<proteinExistence type="predicted"/>
<dbReference type="Proteomes" id="UP000320431">
    <property type="component" value="Unassembled WGS sequence"/>
</dbReference>
<evidence type="ECO:0000313" key="5">
    <source>
        <dbReference type="EMBL" id="AWV07171.1"/>
    </source>
</evidence>
<protein>
    <submittedName>
        <fullName evidence="6">Outer membrane protein assembly factor BamE</fullName>
    </submittedName>
    <submittedName>
        <fullName evidence="5">SmpA / OmlA family protein</fullName>
    </submittedName>
</protein>
<feature type="signal peptide" evidence="3">
    <location>
        <begin position="1"/>
        <end position="24"/>
    </location>
</feature>
<dbReference type="GO" id="GO:0019867">
    <property type="term" value="C:outer membrane"/>
    <property type="evidence" value="ECO:0007669"/>
    <property type="project" value="InterPro"/>
</dbReference>
<dbReference type="Pfam" id="PF04355">
    <property type="entry name" value="BamE"/>
    <property type="match status" value="1"/>
</dbReference>
<name>A0A2U9T3W1_9GAMM</name>
<dbReference type="RefSeq" id="WP_111266263.1">
    <property type="nucleotide sequence ID" value="NZ_CP029843.1"/>
</dbReference>
<reference evidence="5 7" key="1">
    <citation type="submission" date="2018-05" db="EMBL/GenBank/DDBJ databases">
        <title>The complete genome of Lysobacter maris HZ9B, a marine bacterium antagonistic against terrestrial plant pathogens.</title>
        <authorList>
            <person name="Zhang X.-Q."/>
        </authorList>
    </citation>
    <scope>NUCLEOTIDE SEQUENCE [LARGE SCALE GENOMIC DNA]</scope>
    <source>
        <strain evidence="5 7">HZ9B</strain>
    </source>
</reference>
<evidence type="ECO:0000256" key="1">
    <source>
        <dbReference type="ARBA" id="ARBA00022729"/>
    </source>
</evidence>
<evidence type="ECO:0000256" key="2">
    <source>
        <dbReference type="ARBA" id="ARBA00023136"/>
    </source>
</evidence>
<feature type="chain" id="PRO_5035661484" evidence="3">
    <location>
        <begin position="25"/>
        <end position="123"/>
    </location>
</feature>
<sequence>MKKVLVHKVLAVVALSMAFSSAHAIDFLSHKTGTQISAEQFDSFEIGKTTKDQVVEAIGHPGRKEQLGSNQAWYYDFSKIRTFGKNINESTVFEFNGAGVLIEKYKTNNAAPASNALEEAANN</sequence>
<organism evidence="5 7">
    <name type="scientific">Marilutibacter maris</name>
    <dbReference type="NCBI Taxonomy" id="1605891"/>
    <lineage>
        <taxon>Bacteria</taxon>
        <taxon>Pseudomonadati</taxon>
        <taxon>Pseudomonadota</taxon>
        <taxon>Gammaproteobacteria</taxon>
        <taxon>Lysobacterales</taxon>
        <taxon>Lysobacteraceae</taxon>
        <taxon>Marilutibacter</taxon>
    </lineage>
</organism>
<evidence type="ECO:0000313" key="6">
    <source>
        <dbReference type="EMBL" id="KAB8195005.1"/>
    </source>
</evidence>
<dbReference type="EMBL" id="CP029843">
    <property type="protein sequence ID" value="AWV07171.1"/>
    <property type="molecule type" value="Genomic_DNA"/>
</dbReference>
<dbReference type="AlphaFoldDB" id="A0A2U9T3W1"/>
<evidence type="ECO:0000259" key="4">
    <source>
        <dbReference type="Pfam" id="PF04355"/>
    </source>
</evidence>
<accession>A0A2U9T3W1</accession>
<keyword evidence="1 3" id="KW-0732">Signal</keyword>
<feature type="domain" description="Outer membrane protein assembly factor BamE" evidence="4">
    <location>
        <begin position="33"/>
        <end position="101"/>
    </location>
</feature>
<keyword evidence="2" id="KW-0472">Membrane</keyword>
<dbReference type="OrthoDB" id="6050776at2"/>
<reference evidence="6 8" key="2">
    <citation type="submission" date="2019-10" db="EMBL/GenBank/DDBJ databases">
        <title>Lysobacter alkalisoli sp. nov., isolated from saline-alkaline soil.</title>
        <authorList>
            <person name="Sun J.-Q."/>
        </authorList>
    </citation>
    <scope>NUCLEOTIDE SEQUENCE [LARGE SCALE GENOMIC DNA]</scope>
    <source>
        <strain evidence="6 8">KCTC 42381</strain>
    </source>
</reference>
<evidence type="ECO:0000313" key="7">
    <source>
        <dbReference type="Proteomes" id="UP000249447"/>
    </source>
</evidence>
<dbReference type="InterPro" id="IPR007450">
    <property type="entry name" value="BamE_dom"/>
</dbReference>
<dbReference type="EMBL" id="VICD02000075">
    <property type="protein sequence ID" value="KAB8195005.1"/>
    <property type="molecule type" value="Genomic_DNA"/>
</dbReference>
<dbReference type="Gene3D" id="3.30.1450.10">
    <property type="match status" value="1"/>
</dbReference>
<dbReference type="KEGG" id="lmb:C9I47_1470"/>
<dbReference type="Proteomes" id="UP000249447">
    <property type="component" value="Chromosome"/>
</dbReference>